<dbReference type="STRING" id="931626.Awo_c11180"/>
<evidence type="ECO:0000256" key="1">
    <source>
        <dbReference type="SAM" id="MobiDB-lite"/>
    </source>
</evidence>
<dbReference type="OrthoDB" id="9771505at2"/>
<dbReference type="KEGG" id="awo:Awo_c11180"/>
<feature type="region of interest" description="Disordered" evidence="1">
    <location>
        <begin position="307"/>
        <end position="347"/>
    </location>
</feature>
<sequence>MDVKKDSFNSMFGSLDDLENNEMMVLDLDDLISFHDHIFTRYSEEMLQELMDSIEDVGLLVPILARDHPEIRGKFEILSGHNRVEACKRLGMKQVHARIFSNLTEDEAKLIVIETNLKQRNLDDFKPSERAAIVSARHNLMKKQGLRTDLIHEIESQKNEEKDGKNAPFHLGKSQIWRYTRIDEFLSDNLKMQLDDDKLKIKGAVELSYLEVDEQLAVDAYINSGSKITDSKAKVIRKKALDNVITKELLDELFAKKKKEVIKDKEIKIPVAMIERYFSESDEEDILTTVKIAIELYFKDNNLEKNHEQNEQEASLEQSNVESERLNQDLSLPIDDPFDNPGDGDQE</sequence>
<dbReference type="PANTHER" id="PTHR33375">
    <property type="entry name" value="CHROMOSOME-PARTITIONING PROTEIN PARB-RELATED"/>
    <property type="match status" value="1"/>
</dbReference>
<evidence type="ECO:0000313" key="3">
    <source>
        <dbReference type="EMBL" id="AFA47902.1"/>
    </source>
</evidence>
<dbReference type="SUPFAM" id="SSF110849">
    <property type="entry name" value="ParB/Sulfiredoxin"/>
    <property type="match status" value="1"/>
</dbReference>
<dbReference type="EMBL" id="CP002987">
    <property type="protein sequence ID" value="AFA47902.1"/>
    <property type="molecule type" value="Genomic_DNA"/>
</dbReference>
<feature type="compositionally biased region" description="Polar residues" evidence="1">
    <location>
        <begin position="312"/>
        <end position="321"/>
    </location>
</feature>
<accession>H6LDD0</accession>
<proteinExistence type="predicted"/>
<dbReference type="InterPro" id="IPR036086">
    <property type="entry name" value="ParB/Sulfiredoxin_sf"/>
</dbReference>
<dbReference type="RefSeq" id="WP_014355505.1">
    <property type="nucleotide sequence ID" value="NC_016894.1"/>
</dbReference>
<evidence type="ECO:0000313" key="4">
    <source>
        <dbReference type="Proteomes" id="UP000007177"/>
    </source>
</evidence>
<dbReference type="GO" id="GO:0007059">
    <property type="term" value="P:chromosome segregation"/>
    <property type="evidence" value="ECO:0007669"/>
    <property type="project" value="TreeGrafter"/>
</dbReference>
<name>H6LDD0_ACEWD</name>
<dbReference type="InterPro" id="IPR050336">
    <property type="entry name" value="Chromosome_partition/occlusion"/>
</dbReference>
<reference evidence="3 4" key="2">
    <citation type="journal article" date="2012" name="PLoS ONE">
        <title>An ancient pathway combining carbon dioxide fixation with the generation and utilization of a sodium ion gradient for ATP synthesis.</title>
        <authorList>
            <person name="Poehlein A."/>
            <person name="Schmidt S."/>
            <person name="Kaster A.K."/>
            <person name="Goenrich M."/>
            <person name="Vollmers J."/>
            <person name="Thurmer A."/>
            <person name="Bertsch J."/>
            <person name="Schuchmann K."/>
            <person name="Voigt B."/>
            <person name="Hecker M."/>
            <person name="Daniel R."/>
            <person name="Thauer R.K."/>
            <person name="Gottschalk G."/>
            <person name="Muller V."/>
        </authorList>
    </citation>
    <scope>NUCLEOTIDE SEQUENCE [LARGE SCALE GENOMIC DNA]</scope>
    <source>
        <strain evidence="4">ATCC 29683 / DSM 1030 / JCM 2381 / KCTC 1655 / WB1</strain>
    </source>
</reference>
<dbReference type="InterPro" id="IPR003115">
    <property type="entry name" value="ParB_N"/>
</dbReference>
<feature type="domain" description="ParB-like N-terminal" evidence="2">
    <location>
        <begin position="24"/>
        <end position="117"/>
    </location>
</feature>
<organism evidence="3 4">
    <name type="scientific">Acetobacterium woodii (strain ATCC 29683 / DSM 1030 / JCM 2381 / KCTC 1655 / WB1)</name>
    <dbReference type="NCBI Taxonomy" id="931626"/>
    <lineage>
        <taxon>Bacteria</taxon>
        <taxon>Bacillati</taxon>
        <taxon>Bacillota</taxon>
        <taxon>Clostridia</taxon>
        <taxon>Eubacteriales</taxon>
        <taxon>Eubacteriaceae</taxon>
        <taxon>Acetobacterium</taxon>
    </lineage>
</organism>
<dbReference type="Proteomes" id="UP000007177">
    <property type="component" value="Chromosome"/>
</dbReference>
<dbReference type="Gene3D" id="3.90.1530.10">
    <property type="entry name" value="Conserved hypothetical protein from pyrococcus furiosus pfu- 392566-001, ParB domain"/>
    <property type="match status" value="1"/>
</dbReference>
<dbReference type="GO" id="GO:0005694">
    <property type="term" value="C:chromosome"/>
    <property type="evidence" value="ECO:0007669"/>
    <property type="project" value="TreeGrafter"/>
</dbReference>
<dbReference type="Pfam" id="PF02195">
    <property type="entry name" value="ParB_N"/>
    <property type="match status" value="1"/>
</dbReference>
<reference evidence="4" key="1">
    <citation type="submission" date="2011-07" db="EMBL/GenBank/DDBJ databases">
        <title>Complete genome sequence of Acetobacterium woodii.</title>
        <authorList>
            <person name="Poehlein A."/>
            <person name="Schmidt S."/>
            <person name="Kaster A.-K."/>
            <person name="Goenrich M."/>
            <person name="Vollmers J."/>
            <person name="Thuermer A."/>
            <person name="Gottschalk G."/>
            <person name="Thauer R.K."/>
            <person name="Daniel R."/>
            <person name="Mueller V."/>
        </authorList>
    </citation>
    <scope>NUCLEOTIDE SEQUENCE [LARGE SCALE GENOMIC DNA]</scope>
    <source>
        <strain evidence="4">ATCC 29683 / DSM 1030 / JCM 2381 / KCTC 1655 / WB1</strain>
    </source>
</reference>
<dbReference type="SMART" id="SM00470">
    <property type="entry name" value="ParB"/>
    <property type="match status" value="1"/>
</dbReference>
<dbReference type="PANTHER" id="PTHR33375:SF1">
    <property type="entry name" value="CHROMOSOME-PARTITIONING PROTEIN PARB-RELATED"/>
    <property type="match status" value="1"/>
</dbReference>
<dbReference type="AlphaFoldDB" id="H6LDD0"/>
<evidence type="ECO:0000259" key="2">
    <source>
        <dbReference type="SMART" id="SM00470"/>
    </source>
</evidence>
<dbReference type="HOGENOM" id="CLU_023853_5_0_9"/>
<gene>
    <name evidence="3" type="ordered locus">Awo_c11180</name>
</gene>
<keyword evidence="4" id="KW-1185">Reference proteome</keyword>
<protein>
    <submittedName>
        <fullName evidence="3">ParB-like partition protein</fullName>
    </submittedName>
</protein>
<feature type="compositionally biased region" description="Acidic residues" evidence="1">
    <location>
        <begin position="336"/>
        <end position="347"/>
    </location>
</feature>
<dbReference type="eggNOG" id="COG1475">
    <property type="taxonomic scope" value="Bacteria"/>
</dbReference>